<evidence type="ECO:0000313" key="5">
    <source>
        <dbReference type="Proteomes" id="UP000472264"/>
    </source>
</evidence>
<dbReference type="InterPro" id="IPR011993">
    <property type="entry name" value="PH-like_dom_sf"/>
</dbReference>
<keyword evidence="5" id="KW-1185">Reference proteome</keyword>
<dbReference type="OMA" id="EVKTKTH"/>
<dbReference type="GO" id="GO:0019903">
    <property type="term" value="F:protein phosphatase binding"/>
    <property type="evidence" value="ECO:0007669"/>
    <property type="project" value="TreeGrafter"/>
</dbReference>
<reference evidence="4" key="3">
    <citation type="submission" date="2025-09" db="UniProtKB">
        <authorList>
            <consortium name="Ensembl"/>
        </authorList>
    </citation>
    <scope>IDENTIFICATION</scope>
</reference>
<dbReference type="PANTHER" id="PTHR10807:SF52">
    <property type="entry name" value="MYOTUBULARIN PHOSPHATASE DOMAIN-CONTAINING PROTEIN"/>
    <property type="match status" value="1"/>
</dbReference>
<dbReference type="InParanoid" id="A0A665TZB2"/>
<name>A0A665TZB2_ECHNA</name>
<dbReference type="InterPro" id="IPR030564">
    <property type="entry name" value="Myotubularin"/>
</dbReference>
<protein>
    <submittedName>
        <fullName evidence="4">Myotubularin-related protein 9-like</fullName>
    </submittedName>
</protein>
<dbReference type="CDD" id="cd14536">
    <property type="entry name" value="PTP-MTMR9"/>
    <property type="match status" value="1"/>
</dbReference>
<dbReference type="GO" id="GO:0010507">
    <property type="term" value="P:negative regulation of autophagy"/>
    <property type="evidence" value="ECO:0007669"/>
    <property type="project" value="TreeGrafter"/>
</dbReference>
<evidence type="ECO:0000256" key="1">
    <source>
        <dbReference type="ARBA" id="ARBA00007471"/>
    </source>
</evidence>
<evidence type="ECO:0000256" key="2">
    <source>
        <dbReference type="PIRSR" id="PIRSR630564-1"/>
    </source>
</evidence>
<dbReference type="InterPro" id="IPR029021">
    <property type="entry name" value="Prot-tyrosine_phosphatase-like"/>
</dbReference>
<evidence type="ECO:0000259" key="3">
    <source>
        <dbReference type="PROSITE" id="PS51339"/>
    </source>
</evidence>
<organism evidence="4 5">
    <name type="scientific">Echeneis naucrates</name>
    <name type="common">Live sharksucker</name>
    <dbReference type="NCBI Taxonomy" id="173247"/>
    <lineage>
        <taxon>Eukaryota</taxon>
        <taxon>Metazoa</taxon>
        <taxon>Chordata</taxon>
        <taxon>Craniata</taxon>
        <taxon>Vertebrata</taxon>
        <taxon>Euteleostomi</taxon>
        <taxon>Actinopterygii</taxon>
        <taxon>Neopterygii</taxon>
        <taxon>Teleostei</taxon>
        <taxon>Neoteleostei</taxon>
        <taxon>Acanthomorphata</taxon>
        <taxon>Carangaria</taxon>
        <taxon>Carangiformes</taxon>
        <taxon>Echeneidae</taxon>
        <taxon>Echeneis</taxon>
    </lineage>
</organism>
<dbReference type="Gene3D" id="2.30.29.30">
    <property type="entry name" value="Pleckstrin-homology domain (PH domain)/Phosphotyrosine-binding domain (PTB)"/>
    <property type="match status" value="1"/>
</dbReference>
<feature type="active site" description="Phosphocysteine intermediate" evidence="2">
    <location>
        <position position="413"/>
    </location>
</feature>
<accession>A0A665TZB2</accession>
<dbReference type="GO" id="GO:0046856">
    <property type="term" value="P:phosphatidylinositol dephosphorylation"/>
    <property type="evidence" value="ECO:0007669"/>
    <property type="project" value="TreeGrafter"/>
</dbReference>
<gene>
    <name evidence="4" type="primary">zgc:154055</name>
</gene>
<dbReference type="AlphaFoldDB" id="A0A665TZB2"/>
<dbReference type="SUPFAM" id="SSF50729">
    <property type="entry name" value="PH domain-like"/>
    <property type="match status" value="1"/>
</dbReference>
<dbReference type="SUPFAM" id="SSF52799">
    <property type="entry name" value="(Phosphotyrosine protein) phosphatases II"/>
    <property type="match status" value="1"/>
</dbReference>
<dbReference type="InterPro" id="IPR010569">
    <property type="entry name" value="Myotubularin-like_Pase_dom"/>
</dbReference>
<dbReference type="Ensembl" id="ENSENLT00000012937.1">
    <property type="protein sequence ID" value="ENSENLP00000012421.1"/>
    <property type="gene ID" value="ENSENLG00000005918.1"/>
</dbReference>
<proteinExistence type="inferred from homology"/>
<dbReference type="GO" id="GO:0005737">
    <property type="term" value="C:cytoplasm"/>
    <property type="evidence" value="ECO:0007669"/>
    <property type="project" value="TreeGrafter"/>
</dbReference>
<comment type="similarity">
    <text evidence="1">Belongs to the protein-tyrosine phosphatase family. Non-receptor class myotubularin subfamily.</text>
</comment>
<feature type="domain" description="Myotubularin phosphatase" evidence="3">
    <location>
        <begin position="203"/>
        <end position="578"/>
    </location>
</feature>
<sequence length="608" mass="69700">MAVHVQNKRKLFLDSYHQTNRAQRSREREAVAFIFSGEGGEVICSRRLDHRTIQIFDRQLMELSEHIKTANVEDAVLRQPLHPAARGTLCVTGHHLLFSDREESSPQHFLLLLRNIDAIEKSVENLLGYSTLFSNADHSERMSGSSGTITIKCKDLCVLQLDIPGMEQCLNIARSIETLSCLENVSEMYPFFYRPSDQSLKDQWGLSSTEKHYSQMTDLHDRWRVSSVNRDYSVCPTYPQAVIVPKDINDEMLVKAAKFRHGGRFPVLCYYHRKNGMVIMRSSQPLTGANRKRCREDELLLQAVIDGSDKGYIIDTRSSQQAQQARMTGGGFESKSCYSCWKRLHRQVERGKALQESLIKLVEACGNDSHNMDRWLSKLENSKWLSHVQTALSTAGLLAECVERDGHSVLVHCSEGTDSTLLISTVAQLIMDPCCRTLEGFLALLEREWVQAGHPFQKRCAHSAYSHARLQQESPVFLLLLDCVWQLLHQFPLALGFSEALLLRLATEAYASSYGTFLCNSDKERCVSRVKEKTLCLFQALLRPKERRCYANPLYERTELAIWPSVHPQSLQLWRGYFLRWTQQARHLEEAQEEIRNMVILWEKMALT</sequence>
<reference evidence="4" key="1">
    <citation type="submission" date="2021-04" db="EMBL/GenBank/DDBJ databases">
        <authorList>
            <consortium name="Wellcome Sanger Institute Data Sharing"/>
        </authorList>
    </citation>
    <scope>NUCLEOTIDE SEQUENCE [LARGE SCALE GENOMIC DNA]</scope>
</reference>
<dbReference type="OrthoDB" id="271628at2759"/>
<evidence type="ECO:0000313" key="4">
    <source>
        <dbReference type="Ensembl" id="ENSENLP00000012421.1"/>
    </source>
</evidence>
<dbReference type="PROSITE" id="PS51339">
    <property type="entry name" value="PPASE_MYOTUBULARIN"/>
    <property type="match status" value="1"/>
</dbReference>
<reference evidence="4" key="2">
    <citation type="submission" date="2025-08" db="UniProtKB">
        <authorList>
            <consortium name="Ensembl"/>
        </authorList>
    </citation>
    <scope>IDENTIFICATION</scope>
</reference>
<dbReference type="Pfam" id="PF06602">
    <property type="entry name" value="Myotub-related"/>
    <property type="match status" value="1"/>
</dbReference>
<dbReference type="Proteomes" id="UP000472264">
    <property type="component" value="Chromosome 22"/>
</dbReference>
<dbReference type="PANTHER" id="PTHR10807">
    <property type="entry name" value="MYOTUBULARIN-RELATED"/>
    <property type="match status" value="1"/>
</dbReference>